<keyword evidence="7 10" id="KW-0283">Flagellar rotation</keyword>
<dbReference type="AlphaFoldDB" id="A0A2S2CLF9"/>
<evidence type="ECO:0000313" key="12">
    <source>
        <dbReference type="Proteomes" id="UP000245629"/>
    </source>
</evidence>
<proteinExistence type="inferred from homology"/>
<dbReference type="RefSeq" id="WP_109324392.1">
    <property type="nucleotide sequence ID" value="NZ_CP029352.1"/>
</dbReference>
<comment type="subcellular location">
    <subcellularLocation>
        <location evidence="10">Cell inner membrane</location>
    </subcellularLocation>
    <subcellularLocation>
        <location evidence="2">Cell membrane</location>
        <topology evidence="2">Single-pass membrane protein</topology>
    </subcellularLocation>
</comment>
<keyword evidence="10" id="KW-0997">Cell inner membrane</keyword>
<dbReference type="GO" id="GO:0005886">
    <property type="term" value="C:plasma membrane"/>
    <property type="evidence" value="ECO:0007669"/>
    <property type="project" value="UniProtKB-SubCell"/>
</dbReference>
<evidence type="ECO:0000256" key="9">
    <source>
        <dbReference type="ARBA" id="ARBA00023136"/>
    </source>
</evidence>
<evidence type="ECO:0000256" key="6">
    <source>
        <dbReference type="ARBA" id="ARBA00022692"/>
    </source>
</evidence>
<evidence type="ECO:0000256" key="8">
    <source>
        <dbReference type="ARBA" id="ARBA00022989"/>
    </source>
</evidence>
<sequence length="154" mass="16539">MRFLHRRSNGEPVSLVPVITVGTLVALALLGMLGMVVAARTPSASRSGDSASSIPKKHYAVLPPMTFTLGGGDARTVDVKVLLEIDPAVSDKVADPYLPRIADQLSDRMRQIDAGQLNGAEGARLMKSAIAGVLSHEMRNVRVREILLDQMVVR</sequence>
<dbReference type="KEGG" id="azz:DEW08_03180"/>
<dbReference type="EMBL" id="CP029352">
    <property type="protein sequence ID" value="AWK85311.1"/>
    <property type="molecule type" value="Genomic_DNA"/>
</dbReference>
<keyword evidence="5 10" id="KW-0145">Chemotaxis</keyword>
<evidence type="ECO:0000256" key="3">
    <source>
        <dbReference type="ARBA" id="ARBA00008281"/>
    </source>
</evidence>
<evidence type="ECO:0000256" key="1">
    <source>
        <dbReference type="ARBA" id="ARBA00002254"/>
    </source>
</evidence>
<dbReference type="GO" id="GO:0071973">
    <property type="term" value="P:bacterial-type flagellum-dependent cell motility"/>
    <property type="evidence" value="ECO:0007669"/>
    <property type="project" value="InterPro"/>
</dbReference>
<evidence type="ECO:0000256" key="2">
    <source>
        <dbReference type="ARBA" id="ARBA00004162"/>
    </source>
</evidence>
<dbReference type="GO" id="GO:0009425">
    <property type="term" value="C:bacterial-type flagellum basal body"/>
    <property type="evidence" value="ECO:0007669"/>
    <property type="project" value="InterPro"/>
</dbReference>
<comment type="function">
    <text evidence="1 10">Controls the rotational direction of flagella during chemotaxis.</text>
</comment>
<evidence type="ECO:0000313" key="11">
    <source>
        <dbReference type="EMBL" id="AWK85311.1"/>
    </source>
</evidence>
<protein>
    <recommendedName>
        <fullName evidence="10">Flagellar protein FliL</fullName>
    </recommendedName>
</protein>
<comment type="similarity">
    <text evidence="3 10">Belongs to the FliL family.</text>
</comment>
<reference evidence="12" key="1">
    <citation type="submission" date="2018-05" db="EMBL/GenBank/DDBJ databases">
        <title>Azospirillum thermophila sp. nov., a novel isolated from hot spring.</title>
        <authorList>
            <person name="Zhao Z."/>
        </authorList>
    </citation>
    <scope>NUCLEOTIDE SEQUENCE [LARGE SCALE GENOMIC DNA]</scope>
    <source>
        <strain evidence="12">CFH 70021</strain>
    </source>
</reference>
<dbReference type="Pfam" id="PF03748">
    <property type="entry name" value="FliL"/>
    <property type="match status" value="1"/>
</dbReference>
<accession>A0A2S2CLF9</accession>
<dbReference type="Proteomes" id="UP000245629">
    <property type="component" value="Chromosome 1"/>
</dbReference>
<dbReference type="GO" id="GO:0006935">
    <property type="term" value="P:chemotaxis"/>
    <property type="evidence" value="ECO:0007669"/>
    <property type="project" value="UniProtKB-KW"/>
</dbReference>
<dbReference type="InterPro" id="IPR005503">
    <property type="entry name" value="FliL"/>
</dbReference>
<evidence type="ECO:0000256" key="5">
    <source>
        <dbReference type="ARBA" id="ARBA00022500"/>
    </source>
</evidence>
<keyword evidence="6" id="KW-0812">Transmembrane</keyword>
<evidence type="ECO:0000256" key="4">
    <source>
        <dbReference type="ARBA" id="ARBA00022475"/>
    </source>
</evidence>
<keyword evidence="4" id="KW-1003">Cell membrane</keyword>
<gene>
    <name evidence="11" type="ORF">DEW08_03180</name>
</gene>
<evidence type="ECO:0000256" key="10">
    <source>
        <dbReference type="RuleBase" id="RU364125"/>
    </source>
</evidence>
<organism evidence="11 12">
    <name type="scientific">Azospirillum thermophilum</name>
    <dbReference type="NCBI Taxonomy" id="2202148"/>
    <lineage>
        <taxon>Bacteria</taxon>
        <taxon>Pseudomonadati</taxon>
        <taxon>Pseudomonadota</taxon>
        <taxon>Alphaproteobacteria</taxon>
        <taxon>Rhodospirillales</taxon>
        <taxon>Azospirillaceae</taxon>
        <taxon>Azospirillum</taxon>
    </lineage>
</organism>
<evidence type="ECO:0000256" key="7">
    <source>
        <dbReference type="ARBA" id="ARBA00022779"/>
    </source>
</evidence>
<dbReference type="OrthoDB" id="7304420at2"/>
<name>A0A2S2CLF9_9PROT</name>
<keyword evidence="12" id="KW-1185">Reference proteome</keyword>
<keyword evidence="9 10" id="KW-0472">Membrane</keyword>
<keyword evidence="8" id="KW-1133">Transmembrane helix</keyword>